<evidence type="ECO:0000256" key="6">
    <source>
        <dbReference type="ARBA" id="ARBA00023027"/>
    </source>
</evidence>
<evidence type="ECO:0000256" key="2">
    <source>
        <dbReference type="ARBA" id="ARBA00022614"/>
    </source>
</evidence>
<dbReference type="PROSITE" id="PS50104">
    <property type="entry name" value="TIR"/>
    <property type="match status" value="1"/>
</dbReference>
<dbReference type="Gene3D" id="3.40.50.300">
    <property type="entry name" value="P-loop containing nucleotide triphosphate hydrolases"/>
    <property type="match status" value="1"/>
</dbReference>
<dbReference type="InterPro" id="IPR042197">
    <property type="entry name" value="Apaf_helical"/>
</dbReference>
<dbReference type="Pfam" id="PF00931">
    <property type="entry name" value="NB-ARC"/>
    <property type="match status" value="1"/>
</dbReference>
<protein>
    <recommendedName>
        <fullName evidence="1">ADP-ribosyl cyclase/cyclic ADP-ribose hydrolase</fullName>
        <ecNumber evidence="1">3.2.2.6</ecNumber>
    </recommendedName>
</protein>
<dbReference type="InterPro" id="IPR035897">
    <property type="entry name" value="Toll_tir_struct_dom_sf"/>
</dbReference>
<dbReference type="PANTHER" id="PTHR11017:SF527">
    <property type="entry name" value="TMV RESISTANCE PROTEIN N-LIKE"/>
    <property type="match status" value="1"/>
</dbReference>
<dbReference type="SUPFAM" id="SSF52540">
    <property type="entry name" value="P-loop containing nucleoside triphosphate hydrolases"/>
    <property type="match status" value="1"/>
</dbReference>
<dbReference type="Pfam" id="PF23282">
    <property type="entry name" value="WHD_ROQ1"/>
    <property type="match status" value="1"/>
</dbReference>
<keyword evidence="8" id="KW-0812">Transmembrane</keyword>
<dbReference type="Proteomes" id="UP000694861">
    <property type="component" value="Linkage group LG6"/>
</dbReference>
<evidence type="ECO:0000313" key="11">
    <source>
        <dbReference type="RefSeq" id="XP_008237473.1"/>
    </source>
</evidence>
<dbReference type="RefSeq" id="XP_008237473.1">
    <property type="nucleotide sequence ID" value="XM_008239251.1"/>
</dbReference>
<keyword evidence="8" id="KW-0472">Membrane</keyword>
<dbReference type="EC" id="3.2.2.6" evidence="1"/>
<dbReference type="InterPro" id="IPR001611">
    <property type="entry name" value="Leu-rich_rpt"/>
</dbReference>
<dbReference type="GeneID" id="103336218"/>
<dbReference type="PRINTS" id="PR00364">
    <property type="entry name" value="DISEASERSIST"/>
</dbReference>
<dbReference type="InterPro" id="IPR002182">
    <property type="entry name" value="NB-ARC"/>
</dbReference>
<dbReference type="SMART" id="SM00255">
    <property type="entry name" value="TIR"/>
    <property type="match status" value="1"/>
</dbReference>
<evidence type="ECO:0000256" key="5">
    <source>
        <dbReference type="ARBA" id="ARBA00022821"/>
    </source>
</evidence>
<keyword evidence="10" id="KW-1185">Reference proteome</keyword>
<proteinExistence type="predicted"/>
<dbReference type="SUPFAM" id="SSF52058">
    <property type="entry name" value="L domain-like"/>
    <property type="match status" value="1"/>
</dbReference>
<dbReference type="SUPFAM" id="SSF52200">
    <property type="entry name" value="Toll/Interleukin receptor TIR domain"/>
    <property type="match status" value="1"/>
</dbReference>
<dbReference type="PROSITE" id="PS51450">
    <property type="entry name" value="LRR"/>
    <property type="match status" value="1"/>
</dbReference>
<feature type="transmembrane region" description="Helical" evidence="8">
    <location>
        <begin position="1206"/>
        <end position="1227"/>
    </location>
</feature>
<evidence type="ECO:0000259" key="9">
    <source>
        <dbReference type="PROSITE" id="PS50104"/>
    </source>
</evidence>
<dbReference type="InterPro" id="IPR045344">
    <property type="entry name" value="C-JID"/>
</dbReference>
<dbReference type="Gene3D" id="1.10.8.430">
    <property type="entry name" value="Helical domain of apoptotic protease-activating factors"/>
    <property type="match status" value="1"/>
</dbReference>
<dbReference type="InterPro" id="IPR032675">
    <property type="entry name" value="LRR_dom_sf"/>
</dbReference>
<dbReference type="InterPro" id="IPR044974">
    <property type="entry name" value="Disease_R_plants"/>
</dbReference>
<dbReference type="SUPFAM" id="SSF46785">
    <property type="entry name" value="Winged helix' DNA-binding domain"/>
    <property type="match status" value="1"/>
</dbReference>
<evidence type="ECO:0000313" key="10">
    <source>
        <dbReference type="Proteomes" id="UP000694861"/>
    </source>
</evidence>
<dbReference type="InterPro" id="IPR000157">
    <property type="entry name" value="TIR_dom"/>
</dbReference>
<feature type="domain" description="TIR" evidence="9">
    <location>
        <begin position="23"/>
        <end position="188"/>
    </location>
</feature>
<evidence type="ECO:0000256" key="7">
    <source>
        <dbReference type="ARBA" id="ARBA00047304"/>
    </source>
</evidence>
<keyword evidence="6" id="KW-0520">NAD</keyword>
<keyword evidence="4" id="KW-0378">Hydrolase</keyword>
<keyword evidence="5" id="KW-0611">Plant defense</keyword>
<dbReference type="SMART" id="SM00369">
    <property type="entry name" value="LRR_TYP"/>
    <property type="match status" value="2"/>
</dbReference>
<evidence type="ECO:0000256" key="1">
    <source>
        <dbReference type="ARBA" id="ARBA00011982"/>
    </source>
</evidence>
<dbReference type="InterPro" id="IPR036390">
    <property type="entry name" value="WH_DNA-bd_sf"/>
</dbReference>
<evidence type="ECO:0000256" key="4">
    <source>
        <dbReference type="ARBA" id="ARBA00022801"/>
    </source>
</evidence>
<reference evidence="11" key="2">
    <citation type="submission" date="2025-08" db="UniProtKB">
        <authorList>
            <consortium name="RefSeq"/>
        </authorList>
    </citation>
    <scope>IDENTIFICATION</scope>
</reference>
<dbReference type="Pfam" id="PF00560">
    <property type="entry name" value="LRR_1"/>
    <property type="match status" value="3"/>
</dbReference>
<dbReference type="PANTHER" id="PTHR11017">
    <property type="entry name" value="LEUCINE-RICH REPEAT-CONTAINING PROTEIN"/>
    <property type="match status" value="1"/>
</dbReference>
<dbReference type="InterPro" id="IPR027417">
    <property type="entry name" value="P-loop_NTPase"/>
</dbReference>
<evidence type="ECO:0000256" key="3">
    <source>
        <dbReference type="ARBA" id="ARBA00022737"/>
    </source>
</evidence>
<feature type="transmembrane region" description="Helical" evidence="8">
    <location>
        <begin position="1175"/>
        <end position="1194"/>
    </location>
</feature>
<reference evidence="10" key="1">
    <citation type="journal article" date="2012" name="Nat. Commun.">
        <title>The genome of Prunus mume.</title>
        <authorList>
            <person name="Zhang Q."/>
            <person name="Chen W."/>
            <person name="Sun L."/>
            <person name="Zhao F."/>
            <person name="Huang B."/>
            <person name="Yang W."/>
            <person name="Tao Y."/>
            <person name="Wang J."/>
            <person name="Yuan Z."/>
            <person name="Fan G."/>
            <person name="Xing Z."/>
            <person name="Han C."/>
            <person name="Pan H."/>
            <person name="Zhong X."/>
            <person name="Shi W."/>
            <person name="Liang X."/>
            <person name="Du D."/>
            <person name="Sun F."/>
            <person name="Xu Z."/>
            <person name="Hao R."/>
            <person name="Lv T."/>
            <person name="Lv Y."/>
            <person name="Zheng Z."/>
            <person name="Sun M."/>
            <person name="Luo L."/>
            <person name="Cai M."/>
            <person name="Gao Y."/>
            <person name="Wang J."/>
            <person name="Yin Y."/>
            <person name="Xu X."/>
            <person name="Cheng T."/>
            <person name="Wang J."/>
        </authorList>
    </citation>
    <scope>NUCLEOTIDE SEQUENCE [LARGE SCALE GENOMIC DNA]</scope>
</reference>
<keyword evidence="3" id="KW-0677">Repeat</keyword>
<dbReference type="Pfam" id="PF20160">
    <property type="entry name" value="C-JID"/>
    <property type="match status" value="1"/>
</dbReference>
<gene>
    <name evidence="11" type="primary">LOC103336218</name>
</gene>
<dbReference type="Gene3D" id="3.80.10.10">
    <property type="entry name" value="Ribonuclease Inhibitor"/>
    <property type="match status" value="2"/>
</dbReference>
<name>A0ABM0PC58_PRUMU</name>
<comment type="catalytic activity">
    <reaction evidence="7">
        <text>NAD(+) + H2O = ADP-D-ribose + nicotinamide + H(+)</text>
        <dbReference type="Rhea" id="RHEA:16301"/>
        <dbReference type="ChEBI" id="CHEBI:15377"/>
        <dbReference type="ChEBI" id="CHEBI:15378"/>
        <dbReference type="ChEBI" id="CHEBI:17154"/>
        <dbReference type="ChEBI" id="CHEBI:57540"/>
        <dbReference type="ChEBI" id="CHEBI:57967"/>
        <dbReference type="EC" id="3.2.2.6"/>
    </reaction>
    <physiologicalReaction direction="left-to-right" evidence="7">
        <dbReference type="Rhea" id="RHEA:16302"/>
    </physiologicalReaction>
</comment>
<dbReference type="InterPro" id="IPR003591">
    <property type="entry name" value="Leu-rich_rpt_typical-subtyp"/>
</dbReference>
<organism evidence="10 11">
    <name type="scientific">Prunus mume</name>
    <name type="common">Japanese apricot</name>
    <name type="synonym">Armeniaca mume</name>
    <dbReference type="NCBI Taxonomy" id="102107"/>
    <lineage>
        <taxon>Eukaryota</taxon>
        <taxon>Viridiplantae</taxon>
        <taxon>Streptophyta</taxon>
        <taxon>Embryophyta</taxon>
        <taxon>Tracheophyta</taxon>
        <taxon>Spermatophyta</taxon>
        <taxon>Magnoliopsida</taxon>
        <taxon>eudicotyledons</taxon>
        <taxon>Gunneridae</taxon>
        <taxon>Pentapetalae</taxon>
        <taxon>rosids</taxon>
        <taxon>fabids</taxon>
        <taxon>Rosales</taxon>
        <taxon>Rosaceae</taxon>
        <taxon>Amygdaloideae</taxon>
        <taxon>Amygdaleae</taxon>
        <taxon>Prunus</taxon>
    </lineage>
</organism>
<evidence type="ECO:0000256" key="8">
    <source>
        <dbReference type="SAM" id="Phobius"/>
    </source>
</evidence>
<sequence length="1266" mass="143069">MALSTQRASAFLPSADHSAPRQWNYDVFLSFRGVDTRNSFVSHLYHELQHKGIKTFKDDPKLERGTTISSELLKAIQESRLAIIVLSPNYASSSWCLDELTNILQCMKSKGTVLPVFYNVDPSDVRKQSGSFAGDFAEHEKRFREDIQKVKRWRAALTEVANLSGLDSNNECERKLIEKIVEWVWGKVHRTFKLLDSTELVGIKFTREQMDLLLDPTDDVRFVGIWGMGGIGKTTIARLVYESISFHFEVPCFLANVREASEVNHLVDLQRQLLFPILKEQIAQVLNEDWGTHFIKNCLCNKKVLLILDDVNASSQLEKFAKEKDWFGKGSIIIITTRDERLVKKHDMEISYKVEGLGDDEALELFSLNAFKKFEPEEGFWELSKCFVNYAGGLPLALKILGCSVYKRDRDEWKNELDKLRKIPETEIFDLLKISFDRLDEMNKNIFLDVAFFLTGKDKNKVIGILDSCDRCGGINALVEKSLLTVEIPTNIVRMHDLIQEMAFQIVLQESPEEPGGRSRLCHRNDIIHVLINNTATNKIQGIALSMAKLEKADWNCAAFSKMINLKFLEVDNVIISSMSIPKILPNSLRIMKWNWYASKYLPSNFLSNKLVSLEMQDSELVGLWDERIDLPNLKYMDLSWSLDLATTPNFTGIPKLEVLNLQWCRNLVEIHPSVAYLKCLTELILYGCKSIKSLPSKVEMDSLVSFDLSGCSKLKKIPEFSGQMENLSTLNLSGTPIKKLPSSIGHLVGLTFLGVTNCKNLMGLPSEICNLKSLEKLYARFSCISPENSWEMDSSKISMPHSVGILSVFGSKPNKSRFWWGLQRKAFVGSLHGLWSLKYLDVSNCGLCDGDIPVDIGCLSSLETLDLSRNNFVSLPASIGCLPKLRSFSVSGCQRLQQLPHFCFGLVDNEGFSYIYMGTDDCTSLRTLPKLSIKEGRSFVTLSCVNCYGLVENDGYDYSIILGMLWTALDRGFLQVPLLTSPISNTPAFQIVTPGSRIPEWFNNQSVGDSLIVELPPCTTSIWIALCAVFEEGAPVDYRSTNFGIEYRLGEGAPVNGTAIIKGHLVSPHLWVSCVYHFVVDKECSQMKVSFQTFHYVHDMSREKIYRSGIKKCGLRLMHKQDVEVLDQIMMMNYSINISTKATSPHNSADASASASGSSHQKSLCRKSYALSKWFLTKLVKIFSLFLTTAVFMKSFKNSEQWRCIGLLIWWVTTLISYLGLAPSYFSLLLKSFIKTVILKRAAKFLQPLLKTPPPQMSAHKYLKS</sequence>
<dbReference type="Pfam" id="PF01582">
    <property type="entry name" value="TIR"/>
    <property type="match status" value="1"/>
</dbReference>
<dbReference type="InterPro" id="IPR058192">
    <property type="entry name" value="WHD_ROQ1-like"/>
</dbReference>
<keyword evidence="2" id="KW-0433">Leucine-rich repeat</keyword>
<keyword evidence="8" id="KW-1133">Transmembrane helix</keyword>
<accession>A0ABM0PC58</accession>
<dbReference type="Gene3D" id="3.40.50.10140">
    <property type="entry name" value="Toll/interleukin-1 receptor homology (TIR) domain"/>
    <property type="match status" value="1"/>
</dbReference>